<dbReference type="RefSeq" id="WP_090854841.1">
    <property type="nucleotide sequence ID" value="NZ_FNJU01000006.1"/>
</dbReference>
<feature type="transmembrane region" description="Helical" evidence="8">
    <location>
        <begin position="55"/>
        <end position="80"/>
    </location>
</feature>
<keyword evidence="11" id="KW-1185">Reference proteome</keyword>
<reference evidence="11" key="1">
    <citation type="submission" date="2016-10" db="EMBL/GenBank/DDBJ databases">
        <authorList>
            <person name="Varghese N."/>
            <person name="Submissions S."/>
        </authorList>
    </citation>
    <scope>NUCLEOTIDE SEQUENCE [LARGE SCALE GENOMIC DNA]</scope>
    <source>
        <strain evidence="11">IBRC-M10078</strain>
    </source>
</reference>
<keyword evidence="7 8" id="KW-0472">Membrane</keyword>
<feature type="transmembrane region" description="Helical" evidence="8">
    <location>
        <begin position="25"/>
        <end position="43"/>
    </location>
</feature>
<evidence type="ECO:0000256" key="6">
    <source>
        <dbReference type="ARBA" id="ARBA00022989"/>
    </source>
</evidence>
<dbReference type="CDD" id="cd01116">
    <property type="entry name" value="P_permease"/>
    <property type="match status" value="1"/>
</dbReference>
<dbReference type="STRING" id="930152.SAMN05216565_10621"/>
<feature type="transmembrane region" description="Helical" evidence="8">
    <location>
        <begin position="359"/>
        <end position="381"/>
    </location>
</feature>
<dbReference type="InterPro" id="IPR004680">
    <property type="entry name" value="Cit_transptr-like_dom"/>
</dbReference>
<evidence type="ECO:0000256" key="4">
    <source>
        <dbReference type="ARBA" id="ARBA00022475"/>
    </source>
</evidence>
<dbReference type="PRINTS" id="PR00758">
    <property type="entry name" value="ARSENICPUMP"/>
</dbReference>
<protein>
    <submittedName>
        <fullName evidence="10">Na+/H+ antiporter NhaD</fullName>
    </submittedName>
</protein>
<dbReference type="EMBL" id="FNJU01000006">
    <property type="protein sequence ID" value="SDP73628.1"/>
    <property type="molecule type" value="Genomic_DNA"/>
</dbReference>
<comment type="subcellular location">
    <subcellularLocation>
        <location evidence="1">Cell membrane</location>
        <topology evidence="1">Multi-pass membrane protein</topology>
    </subcellularLocation>
</comment>
<comment type="similarity">
    <text evidence="2">Belongs to the CitM (TC 2.A.11) transporter family.</text>
</comment>
<dbReference type="GO" id="GO:0005886">
    <property type="term" value="C:plasma membrane"/>
    <property type="evidence" value="ECO:0007669"/>
    <property type="project" value="UniProtKB-SubCell"/>
</dbReference>
<feature type="transmembrane region" description="Helical" evidence="8">
    <location>
        <begin position="132"/>
        <end position="152"/>
    </location>
</feature>
<keyword evidence="5 8" id="KW-0812">Transmembrane</keyword>
<evidence type="ECO:0000256" key="5">
    <source>
        <dbReference type="ARBA" id="ARBA00022692"/>
    </source>
</evidence>
<evidence type="ECO:0000256" key="7">
    <source>
        <dbReference type="ARBA" id="ARBA00023136"/>
    </source>
</evidence>
<feature type="domain" description="Citrate transporter-like" evidence="9">
    <location>
        <begin position="14"/>
        <end position="367"/>
    </location>
</feature>
<sequence>MVTTLALVIFVLSYIIIMSEKFDRVLIACTGGVLMLIVGIFTVETAFVEYIDWGTIALLFSMMVIVTITSKTGVFEFIAINLAKLVNGRGVPLLFVVSILTAVGSAFLANVTTVLLLVPIVLTLVKILQVPAVPYLIAIIISSNIGGAATLIGDPPNIMIGQAVEHLTFNAFLIHLSPIVTLIFFLTLAGLSLLYWKRLKVSRENQLKLQKINALEYVTFDSVLVKSLSVLVLTISGFIFHPFIHVELTSVAMAGALLLLLLTHQEHRTDEVFKQVDWGTLFFFIGLFLLVGGLEEVGVIDETARGIIYYTEGDLPKTAMLVLWLTGILSGVVDNIPFVAAMIPVILEFKEYGMTNLDPLWWSLALGACLGGNGTLLGASSNLVVAGLAAKAKEEVNFLEFIKVGFPVVIVSLIICSVYVYFRYLVPFL</sequence>
<evidence type="ECO:0000259" key="9">
    <source>
        <dbReference type="Pfam" id="PF03600"/>
    </source>
</evidence>
<keyword evidence="4" id="KW-1003">Cell membrane</keyword>
<evidence type="ECO:0000256" key="3">
    <source>
        <dbReference type="ARBA" id="ARBA00022448"/>
    </source>
</evidence>
<organism evidence="10 11">
    <name type="scientific">Litchfieldia salsa</name>
    <dbReference type="NCBI Taxonomy" id="930152"/>
    <lineage>
        <taxon>Bacteria</taxon>
        <taxon>Bacillati</taxon>
        <taxon>Bacillota</taxon>
        <taxon>Bacilli</taxon>
        <taxon>Bacillales</taxon>
        <taxon>Bacillaceae</taxon>
        <taxon>Litchfieldia</taxon>
    </lineage>
</organism>
<dbReference type="Pfam" id="PF03600">
    <property type="entry name" value="CitMHS"/>
    <property type="match status" value="1"/>
</dbReference>
<feature type="transmembrane region" description="Helical" evidence="8">
    <location>
        <begin position="172"/>
        <end position="196"/>
    </location>
</feature>
<dbReference type="Proteomes" id="UP000199159">
    <property type="component" value="Unassembled WGS sequence"/>
</dbReference>
<feature type="transmembrane region" description="Helical" evidence="8">
    <location>
        <begin position="321"/>
        <end position="347"/>
    </location>
</feature>
<evidence type="ECO:0000256" key="1">
    <source>
        <dbReference type="ARBA" id="ARBA00004651"/>
    </source>
</evidence>
<evidence type="ECO:0000256" key="2">
    <source>
        <dbReference type="ARBA" id="ARBA00009843"/>
    </source>
</evidence>
<dbReference type="InterPro" id="IPR051475">
    <property type="entry name" value="Diverse_Ion_Transporter"/>
</dbReference>
<dbReference type="GO" id="GO:0015105">
    <property type="term" value="F:arsenite transmembrane transporter activity"/>
    <property type="evidence" value="ECO:0007669"/>
    <property type="project" value="InterPro"/>
</dbReference>
<feature type="transmembrane region" description="Helical" evidence="8">
    <location>
        <begin position="92"/>
        <end position="125"/>
    </location>
</feature>
<name>A0A1H0V612_9BACI</name>
<gene>
    <name evidence="10" type="ORF">SAMN05216565_10621</name>
</gene>
<evidence type="ECO:0000313" key="11">
    <source>
        <dbReference type="Proteomes" id="UP000199159"/>
    </source>
</evidence>
<dbReference type="OrthoDB" id="9765532at2"/>
<proteinExistence type="inferred from homology"/>
<dbReference type="InterPro" id="IPR000802">
    <property type="entry name" value="Arsenical_pump_ArsB"/>
</dbReference>
<evidence type="ECO:0000313" key="10">
    <source>
        <dbReference type="EMBL" id="SDP73628.1"/>
    </source>
</evidence>
<keyword evidence="3" id="KW-0813">Transport</keyword>
<feature type="transmembrane region" description="Helical" evidence="8">
    <location>
        <begin position="401"/>
        <end position="422"/>
    </location>
</feature>
<dbReference type="PANTHER" id="PTHR43568">
    <property type="entry name" value="P PROTEIN"/>
    <property type="match status" value="1"/>
</dbReference>
<feature type="transmembrane region" description="Helical" evidence="8">
    <location>
        <begin position="276"/>
        <end position="294"/>
    </location>
</feature>
<dbReference type="AlphaFoldDB" id="A0A1H0V612"/>
<evidence type="ECO:0000256" key="8">
    <source>
        <dbReference type="SAM" id="Phobius"/>
    </source>
</evidence>
<keyword evidence="6 8" id="KW-1133">Transmembrane helix</keyword>
<dbReference type="PANTHER" id="PTHR43568:SF1">
    <property type="entry name" value="P PROTEIN"/>
    <property type="match status" value="1"/>
</dbReference>
<feature type="transmembrane region" description="Helical" evidence="8">
    <location>
        <begin position="217"/>
        <end position="240"/>
    </location>
</feature>
<accession>A0A1H0V612</accession>